<evidence type="ECO:0000313" key="3">
    <source>
        <dbReference type="EMBL" id="MCV2369017.1"/>
    </source>
</evidence>
<sequence>MKKISAALLLCGLAAMGAVQASPTNFSYAGTFSKDDNVQLFNFSTNGTSLVSLLSYSWAGGTQSNGNVVSAGGFDPILALFNASTGAYIDQNDDTGSDSCGGVAIGRDSGSRYDVCFSATLAAGDYTVAIMEYANFAVGGNLSAGFTRAGQGNFTGADFGCSNGSFCATQARNRSNAWAFDILGAEQASQTTVPEPSSLLLVGLALAGVGAMSRRRKV</sequence>
<dbReference type="EMBL" id="JAJIRN010000005">
    <property type="protein sequence ID" value="MCV2369017.1"/>
    <property type="molecule type" value="Genomic_DNA"/>
</dbReference>
<keyword evidence="4" id="KW-1185">Reference proteome</keyword>
<reference evidence="3 4" key="1">
    <citation type="submission" date="2021-11" db="EMBL/GenBank/DDBJ databases">
        <authorList>
            <person name="Liang Q."/>
            <person name="Mou H."/>
            <person name="Liu Z."/>
        </authorList>
    </citation>
    <scope>NUCLEOTIDE SEQUENCE [LARGE SCALE GENOMIC DNA]</scope>
    <source>
        <strain evidence="3 4">CHU3</strain>
    </source>
</reference>
<gene>
    <name evidence="3" type="ORF">LNV07_13090</name>
</gene>
<accession>A0ABT2YG42</accession>
<proteinExistence type="predicted"/>
<keyword evidence="1" id="KW-0732">Signal</keyword>
<feature type="chain" id="PRO_5046742379" evidence="1">
    <location>
        <begin position="22"/>
        <end position="218"/>
    </location>
</feature>
<evidence type="ECO:0000256" key="1">
    <source>
        <dbReference type="SAM" id="SignalP"/>
    </source>
</evidence>
<dbReference type="Pfam" id="PF07589">
    <property type="entry name" value="PEP-CTERM"/>
    <property type="match status" value="1"/>
</dbReference>
<feature type="domain" description="Ice-binding protein C-terminal" evidence="2">
    <location>
        <begin position="192"/>
        <end position="215"/>
    </location>
</feature>
<dbReference type="InterPro" id="IPR013424">
    <property type="entry name" value="Ice-binding_C"/>
</dbReference>
<comment type="caution">
    <text evidence="3">The sequence shown here is derived from an EMBL/GenBank/DDBJ whole genome shotgun (WGS) entry which is preliminary data.</text>
</comment>
<name>A0ABT2YG42_9BURK</name>
<dbReference type="Proteomes" id="UP001209701">
    <property type="component" value="Unassembled WGS sequence"/>
</dbReference>
<dbReference type="NCBIfam" id="NF038127">
    <property type="entry name" value="FDP_fam"/>
    <property type="match status" value="1"/>
</dbReference>
<evidence type="ECO:0000259" key="2">
    <source>
        <dbReference type="Pfam" id="PF07589"/>
    </source>
</evidence>
<protein>
    <submittedName>
        <fullName evidence="3">DVUA0089 family protein</fullName>
    </submittedName>
</protein>
<dbReference type="NCBIfam" id="TIGR02595">
    <property type="entry name" value="PEP_CTERM"/>
    <property type="match status" value="1"/>
</dbReference>
<evidence type="ECO:0000313" key="4">
    <source>
        <dbReference type="Proteomes" id="UP001209701"/>
    </source>
</evidence>
<feature type="signal peptide" evidence="1">
    <location>
        <begin position="1"/>
        <end position="21"/>
    </location>
</feature>
<dbReference type="RefSeq" id="WP_263571601.1">
    <property type="nucleotide sequence ID" value="NZ_JAJIRN010000005.1"/>
</dbReference>
<organism evidence="3 4">
    <name type="scientific">Roseateles oligotrophus</name>
    <dbReference type="NCBI Taxonomy" id="1769250"/>
    <lineage>
        <taxon>Bacteria</taxon>
        <taxon>Pseudomonadati</taxon>
        <taxon>Pseudomonadota</taxon>
        <taxon>Betaproteobacteria</taxon>
        <taxon>Burkholderiales</taxon>
        <taxon>Sphaerotilaceae</taxon>
        <taxon>Roseateles</taxon>
    </lineage>
</organism>